<dbReference type="HAMAP" id="MF_04144">
    <property type="entry name" value="TERL_LAMBDA"/>
    <property type="match status" value="1"/>
</dbReference>
<dbReference type="InterPro" id="IPR051220">
    <property type="entry name" value="TFA_Chaperone"/>
</dbReference>
<organism evidence="4 5">
    <name type="scientific">Alteraurantiacibacter lauratis</name>
    <dbReference type="NCBI Taxonomy" id="2054627"/>
    <lineage>
        <taxon>Bacteria</taxon>
        <taxon>Pseudomonadati</taxon>
        <taxon>Pseudomonadota</taxon>
        <taxon>Alphaproteobacteria</taxon>
        <taxon>Sphingomonadales</taxon>
        <taxon>Erythrobacteraceae</taxon>
        <taxon>Alteraurantiacibacter</taxon>
    </lineage>
</organism>
<evidence type="ECO:0000259" key="3">
    <source>
        <dbReference type="Pfam" id="PF20454"/>
    </source>
</evidence>
<reference evidence="5" key="1">
    <citation type="journal article" date="2019" name="Int. J. Syst. Evol. Microbiol.">
        <title>The Global Catalogue of Microorganisms (GCM) 10K type strain sequencing project: providing services to taxonomists for standard genome sequencing and annotation.</title>
        <authorList>
            <consortium name="The Broad Institute Genomics Platform"/>
            <consortium name="The Broad Institute Genome Sequencing Center for Infectious Disease"/>
            <person name="Wu L."/>
            <person name="Ma J."/>
        </authorList>
    </citation>
    <scope>NUCLEOTIDE SEQUENCE [LARGE SCALE GENOMIC DNA]</scope>
    <source>
        <strain evidence="5">KCTC 52606</strain>
    </source>
</reference>
<dbReference type="InterPro" id="IPR046453">
    <property type="entry name" value="GpA_ATPase"/>
</dbReference>
<sequence length="680" mass="75178">MSAATSRSLPPHGPPTSPEARAAGEAFAGAADILRAWARGLAPDPLLAVSAWADRHRMLAARASAEPGRYRTARTPYMREIMDRLGPHDPVQRVVFMKAAQVGATEAGNNWIGYVIHQAPGPMLAVQPTVELAKRHSRQRIDPLIAESPALRERVKPARSRDAGNTMLSKEFAGGILIMTGANSAVGLRSMPARYIFLDEIDAYPASADEEGDPVSLAEARSLTFAHRRKVLLVSTPTIRGVSRIEREFEASDQRRYFVPCPHCGAMQWLKFERLRWHKGQPETAEYVCEGCEAPIAEHHKTAMLEAGEWRATATAADPATTGYHLSALYSPVGWLSWARIARSWEAAQGSDEAIKVFRNTVLGETWVESGEAPDWQRLYDRRESWPAGTVPAGGLFLTAGSDVQKDRIEVDVWAWGRGLESWLVDHIVIEGGPDRQEAWERLSALLDRPWPHEHGAQLRIARLAIDTGYEAPAVYAWARSVGFAQVAAVKGVEGFNRSSPVSGPTYVDATENGRRLRRGARLWTVAVSSFKAETYRFLRLARPTAEERAAGAGFPPGTIHLPDWIESEWLRQLTAEQLVTVRNRRGFARLEWQKLRERNEALDCRVYARAAAWIAGADRWGEARWRDLEGQVGSLDRCAPVAPETAGSHHGTPGIASAGLVRRAPARRGRRVITPSYLV</sequence>
<evidence type="ECO:0000256" key="1">
    <source>
        <dbReference type="SAM" id="MobiDB-lite"/>
    </source>
</evidence>
<keyword evidence="5" id="KW-1185">Reference proteome</keyword>
<feature type="domain" description="Terminase large subunit GpA endonuclease" evidence="3">
    <location>
        <begin position="322"/>
        <end position="619"/>
    </location>
</feature>
<dbReference type="Gene3D" id="3.40.50.300">
    <property type="entry name" value="P-loop containing nucleotide triphosphate hydrolases"/>
    <property type="match status" value="1"/>
</dbReference>
<name>A0ABV7EE42_9SPHN</name>
<gene>
    <name evidence="4" type="ORF">ACFODK_03835</name>
</gene>
<evidence type="ECO:0000259" key="2">
    <source>
        <dbReference type="Pfam" id="PF05876"/>
    </source>
</evidence>
<feature type="region of interest" description="Disordered" evidence="1">
    <location>
        <begin position="1"/>
        <end position="21"/>
    </location>
</feature>
<feature type="domain" description="Phage terminase large subunit GpA ATPase" evidence="2">
    <location>
        <begin position="64"/>
        <end position="310"/>
    </location>
</feature>
<dbReference type="PANTHER" id="PTHR34413:SF2">
    <property type="entry name" value="PROPHAGE TAIL FIBER ASSEMBLY PROTEIN HOMOLOG TFAE-RELATED"/>
    <property type="match status" value="1"/>
</dbReference>
<dbReference type="Proteomes" id="UP001595378">
    <property type="component" value="Unassembled WGS sequence"/>
</dbReference>
<protein>
    <submittedName>
        <fullName evidence="4">Phage terminase large subunit family protein</fullName>
    </submittedName>
</protein>
<dbReference type="InterPro" id="IPR046454">
    <property type="entry name" value="GpA_endonuclease"/>
</dbReference>
<dbReference type="RefSeq" id="WP_336918386.1">
    <property type="nucleotide sequence ID" value="NZ_JBANRN010000005.1"/>
</dbReference>
<dbReference type="Pfam" id="PF05876">
    <property type="entry name" value="GpA_ATPase"/>
    <property type="match status" value="1"/>
</dbReference>
<evidence type="ECO:0000313" key="4">
    <source>
        <dbReference type="EMBL" id="MFC3100017.1"/>
    </source>
</evidence>
<dbReference type="PANTHER" id="PTHR34413">
    <property type="entry name" value="PROPHAGE TAIL FIBER ASSEMBLY PROTEIN HOMOLOG TFAE-RELATED-RELATED"/>
    <property type="match status" value="1"/>
</dbReference>
<comment type="caution">
    <text evidence="4">The sequence shown here is derived from an EMBL/GenBank/DDBJ whole genome shotgun (WGS) entry which is preliminary data.</text>
</comment>
<dbReference type="EMBL" id="JBHRSU010000003">
    <property type="protein sequence ID" value="MFC3100017.1"/>
    <property type="molecule type" value="Genomic_DNA"/>
</dbReference>
<dbReference type="InterPro" id="IPR008866">
    <property type="entry name" value="Phage_lambda_GpA-like"/>
</dbReference>
<dbReference type="InterPro" id="IPR027417">
    <property type="entry name" value="P-loop_NTPase"/>
</dbReference>
<evidence type="ECO:0000313" key="5">
    <source>
        <dbReference type="Proteomes" id="UP001595378"/>
    </source>
</evidence>
<dbReference type="Pfam" id="PF20454">
    <property type="entry name" value="GpA_nuclease"/>
    <property type="match status" value="1"/>
</dbReference>
<proteinExistence type="inferred from homology"/>
<accession>A0ABV7EE42</accession>